<dbReference type="Gene3D" id="2.40.50.1020">
    <property type="entry name" value="LytTr DNA-binding domain"/>
    <property type="match status" value="1"/>
</dbReference>
<sequence length="245" mass="28204">MKKESRNIVGVQVSDSANGTLKKEFRENEIMSIEMWKPKKNYSVPIFYTRSGNFTVLTTLEECGCAFSAFVSLDTWNLVNLKKGERLETGSYGGRLYFQNSSIHTGVNLKSMGMWDDLVSKAKEAEKDDRDILVNRIKGSGRLDQGQFIKASEIFYVDTWEPKRNYHVPRFYTEEGCFTAGLTFQSCKEAFPHFFPAYNGSLVNIDWVERIEEKIYGDTLIFKDSEHKTGIARNKVKYLNSIFKQ</sequence>
<protein>
    <recommendedName>
        <fullName evidence="3">HTH LytTR-type domain-containing protein</fullName>
    </recommendedName>
</protein>
<dbReference type="AlphaFoldDB" id="A0A3N9P7X1"/>
<organism evidence="1 2">
    <name type="scientific">Paenibacillus rhizophilus</name>
    <dbReference type="NCBI Taxonomy" id="1850366"/>
    <lineage>
        <taxon>Bacteria</taxon>
        <taxon>Bacillati</taxon>
        <taxon>Bacillota</taxon>
        <taxon>Bacilli</taxon>
        <taxon>Bacillales</taxon>
        <taxon>Paenibacillaceae</taxon>
        <taxon>Paenibacillus</taxon>
    </lineage>
</organism>
<gene>
    <name evidence="1" type="ORF">EH198_09400</name>
</gene>
<dbReference type="OrthoDB" id="2623542at2"/>
<name>A0A3N9P7X1_9BACL</name>
<accession>A0A3N9P7X1</accession>
<dbReference type="EMBL" id="RQPI01000004">
    <property type="protein sequence ID" value="RQW11879.1"/>
    <property type="molecule type" value="Genomic_DNA"/>
</dbReference>
<evidence type="ECO:0000313" key="2">
    <source>
        <dbReference type="Proteomes" id="UP000282529"/>
    </source>
</evidence>
<proteinExistence type="predicted"/>
<evidence type="ECO:0008006" key="3">
    <source>
        <dbReference type="Google" id="ProtNLM"/>
    </source>
</evidence>
<comment type="caution">
    <text evidence="1">The sequence shown here is derived from an EMBL/GenBank/DDBJ whole genome shotgun (WGS) entry which is preliminary data.</text>
</comment>
<reference evidence="1 2" key="1">
    <citation type="submission" date="2018-11" db="EMBL/GenBank/DDBJ databases">
        <title>Genome sequence of strain 7197.</title>
        <authorList>
            <person name="Gao J."/>
            <person name="Sun J."/>
        </authorList>
    </citation>
    <scope>NUCLEOTIDE SEQUENCE [LARGE SCALE GENOMIC DNA]</scope>
    <source>
        <strain evidence="1 2">7197</strain>
    </source>
</reference>
<keyword evidence="2" id="KW-1185">Reference proteome</keyword>
<evidence type="ECO:0000313" key="1">
    <source>
        <dbReference type="EMBL" id="RQW11879.1"/>
    </source>
</evidence>
<dbReference type="RefSeq" id="WP_124695289.1">
    <property type="nucleotide sequence ID" value="NZ_JBHUFE010000026.1"/>
</dbReference>
<dbReference type="Proteomes" id="UP000282529">
    <property type="component" value="Unassembled WGS sequence"/>
</dbReference>